<dbReference type="Proteomes" id="UP000257076">
    <property type="component" value="Unassembled WGS sequence"/>
</dbReference>
<dbReference type="PROSITE" id="PS50846">
    <property type="entry name" value="HMA_2"/>
    <property type="match status" value="2"/>
</dbReference>
<dbReference type="InterPro" id="IPR017969">
    <property type="entry name" value="Heavy-metal-associated_CS"/>
</dbReference>
<evidence type="ECO:0000256" key="7">
    <source>
        <dbReference type="ARBA" id="ARBA00022553"/>
    </source>
</evidence>
<dbReference type="SUPFAM" id="SSF55008">
    <property type="entry name" value="HMA, heavy metal-associated domain"/>
    <property type="match status" value="2"/>
</dbReference>
<feature type="transmembrane region" description="Helical" evidence="23">
    <location>
        <begin position="746"/>
        <end position="763"/>
    </location>
</feature>
<dbReference type="EC" id="7.2.2.8" evidence="3"/>
<feature type="transmembrane region" description="Helical" evidence="23">
    <location>
        <begin position="226"/>
        <end position="244"/>
    </location>
</feature>
<keyword evidence="11 23" id="KW-0547">Nucleotide-binding</keyword>
<dbReference type="GO" id="GO:0005524">
    <property type="term" value="F:ATP binding"/>
    <property type="evidence" value="ECO:0007669"/>
    <property type="project" value="UniProtKB-UniRule"/>
</dbReference>
<evidence type="ECO:0000256" key="12">
    <source>
        <dbReference type="ARBA" id="ARBA00022796"/>
    </source>
</evidence>
<proteinExistence type="inferred from homology"/>
<keyword evidence="8 23" id="KW-0812">Transmembrane</keyword>
<evidence type="ECO:0000256" key="16">
    <source>
        <dbReference type="ARBA" id="ARBA00022989"/>
    </source>
</evidence>
<dbReference type="PROSITE" id="PS00154">
    <property type="entry name" value="ATPASE_E1_E2"/>
    <property type="match status" value="1"/>
</dbReference>
<dbReference type="FunFam" id="3.30.70.100:FF:000005">
    <property type="entry name" value="Copper-exporting P-type ATPase A"/>
    <property type="match status" value="2"/>
</dbReference>
<evidence type="ECO:0000256" key="11">
    <source>
        <dbReference type="ARBA" id="ARBA00022741"/>
    </source>
</evidence>
<dbReference type="PRINTS" id="PR00119">
    <property type="entry name" value="CATATPASE"/>
</dbReference>
<dbReference type="PANTHER" id="PTHR43520:SF8">
    <property type="entry name" value="P-TYPE CU(+) TRANSPORTER"/>
    <property type="match status" value="1"/>
</dbReference>
<dbReference type="Pfam" id="PF00403">
    <property type="entry name" value="HMA"/>
    <property type="match status" value="2"/>
</dbReference>
<dbReference type="SUPFAM" id="SSF56784">
    <property type="entry name" value="HAD-like"/>
    <property type="match status" value="1"/>
</dbReference>
<evidence type="ECO:0000256" key="18">
    <source>
        <dbReference type="ARBA" id="ARBA00023065"/>
    </source>
</evidence>
<dbReference type="GO" id="GO:0005886">
    <property type="term" value="C:plasma membrane"/>
    <property type="evidence" value="ECO:0007669"/>
    <property type="project" value="UniProtKB-SubCell"/>
</dbReference>
<dbReference type="SUPFAM" id="SSF81665">
    <property type="entry name" value="Calcium ATPase, transmembrane domain M"/>
    <property type="match status" value="1"/>
</dbReference>
<feature type="transmembrane region" description="Helical" evidence="23">
    <location>
        <begin position="256"/>
        <end position="274"/>
    </location>
</feature>
<dbReference type="GO" id="GO:0016887">
    <property type="term" value="F:ATP hydrolysis activity"/>
    <property type="evidence" value="ECO:0007669"/>
    <property type="project" value="InterPro"/>
</dbReference>
<dbReference type="GO" id="GO:0043682">
    <property type="term" value="F:P-type divalent copper transporter activity"/>
    <property type="evidence" value="ECO:0007669"/>
    <property type="project" value="TreeGrafter"/>
</dbReference>
<dbReference type="SFLD" id="SFLDF00027">
    <property type="entry name" value="p-type_atpase"/>
    <property type="match status" value="1"/>
</dbReference>
<evidence type="ECO:0000256" key="22">
    <source>
        <dbReference type="ARBA" id="ARBA00049289"/>
    </source>
</evidence>
<comment type="caution">
    <text evidence="25">The sequence shown here is derived from an EMBL/GenBank/DDBJ whole genome shotgun (WGS) entry which is preliminary data.</text>
</comment>
<comment type="similarity">
    <text evidence="2 23">Belongs to the cation transport ATPase (P-type) (TC 3.A.3) family. Type IB subfamily.</text>
</comment>
<feature type="domain" description="HMA" evidence="24">
    <location>
        <begin position="72"/>
        <end position="138"/>
    </location>
</feature>
<dbReference type="Gene3D" id="3.30.70.100">
    <property type="match status" value="2"/>
</dbReference>
<sequence>MAEKEHINLNISGMTCAACSNRIEKVLNKMDGVDANVNLTTEKASVDYSKDKTSVEDITKRIEDIGYGVLYEKSELDITGMTCAACSSRIEKVLNKTDGVKAATVNLTTENATVEYNPGVTDERAIIDRIGKLGYSAEPKKSAEDKISHKDSELKKMKWKVIIAAILSLPLLVTMLDHLLGISLPAIFMNPWFQLAFATPVQFILGWQFYVGAYKNLKNFTANMDVLVVMGTTAAFGFSLYQTYLWMTGAVEHPHLYFEASAIIITLILFGKYLETRAKSQTTGAISKLLDMQAKEARVVRDGKEFMIPVEDVKVDEVLVVKPGEKFPLDGELIRGRTSVDESMLTGESIPVEKETGDSVIGATMNQNGTVNIKVTKTGKDTALAGIIKVVEEAQGNKAPIQRMADIISGYFVPIVIVIAIVTFIVWYFLASPGNVEPALVAAISVLVIACPCALGLATPTSIMVGTGKGAENGILYKGGEHLEKTHKVDVVVLDKTGTITNGTPEVTDFSGDNDTLHLLASAERGSEHPLASAITAYAAEKNIGLSEAEEFSAIPGHGIEAVIEGRKVLVGTRKLMNGENIDISAAEEEMQQFEYEGKTAMMVAVDGKLAGTVAVLDMVKETAKQAVSELHNQGLEVIMLTGDNIRTAEAIAREVNIDQVIAEVLPEEKADKIRAIQESGKITAMVGDGVNDAPALALADIGIAMGTGTEVAIEAADLTILGEDLTLIPRAINLSRETIKNIKQNLFWAFAYNTLGIPIAALGFLAPWVAGAAMAFSSVSVVANALRLKRVKI</sequence>
<dbReference type="InterPro" id="IPR044492">
    <property type="entry name" value="P_typ_ATPase_HD_dom"/>
</dbReference>
<feature type="domain" description="HMA" evidence="24">
    <location>
        <begin position="5"/>
        <end position="70"/>
    </location>
</feature>
<dbReference type="PROSITE" id="PS01047">
    <property type="entry name" value="HMA_1"/>
    <property type="match status" value="2"/>
</dbReference>
<dbReference type="InterPro" id="IPR018303">
    <property type="entry name" value="ATPase_P-typ_P_site"/>
</dbReference>
<keyword evidence="26" id="KW-1185">Reference proteome</keyword>
<protein>
    <recommendedName>
        <fullName evidence="4">Copper-exporting P-type ATPase</fullName>
        <ecNumber evidence="3">7.2.2.8</ecNumber>
    </recommendedName>
    <alternativeName>
        <fullName evidence="20">Copper-exporting P-type ATPase A</fullName>
    </alternativeName>
    <alternativeName>
        <fullName evidence="21">Cu(+)-exporting ATPase</fullName>
    </alternativeName>
</protein>
<keyword evidence="9 23" id="KW-0479">Metal-binding</keyword>
<dbReference type="RefSeq" id="WP_115885148.1">
    <property type="nucleotide sequence ID" value="NZ_CBCSHX010000003.1"/>
</dbReference>
<feature type="transmembrane region" description="Helical" evidence="23">
    <location>
        <begin position="159"/>
        <end position="180"/>
    </location>
</feature>
<evidence type="ECO:0000256" key="2">
    <source>
        <dbReference type="ARBA" id="ARBA00006024"/>
    </source>
</evidence>
<comment type="subcellular location">
    <subcellularLocation>
        <location evidence="1">Cell membrane</location>
        <topology evidence="1">Multi-pass membrane protein</topology>
    </subcellularLocation>
</comment>
<dbReference type="FunFam" id="3.40.50.1000:FF:000144">
    <property type="entry name" value="copper-transporting ATPase 1 isoform X2"/>
    <property type="match status" value="1"/>
</dbReference>
<dbReference type="CDD" id="cd00371">
    <property type="entry name" value="HMA"/>
    <property type="match status" value="2"/>
</dbReference>
<evidence type="ECO:0000256" key="23">
    <source>
        <dbReference type="RuleBase" id="RU362081"/>
    </source>
</evidence>
<dbReference type="InterPro" id="IPR036412">
    <property type="entry name" value="HAD-like_sf"/>
</dbReference>
<evidence type="ECO:0000313" key="26">
    <source>
        <dbReference type="Proteomes" id="UP000257076"/>
    </source>
</evidence>
<dbReference type="Pfam" id="PF00122">
    <property type="entry name" value="E1-E2_ATPase"/>
    <property type="match status" value="1"/>
</dbReference>
<dbReference type="NCBIfam" id="TIGR00003">
    <property type="entry name" value="copper ion binding protein"/>
    <property type="match status" value="2"/>
</dbReference>
<keyword evidence="13 23" id="KW-0067">ATP-binding</keyword>
<evidence type="ECO:0000256" key="14">
    <source>
        <dbReference type="ARBA" id="ARBA00022842"/>
    </source>
</evidence>
<organism evidence="25 26">
    <name type="scientific">Jeotgalicoccus halotolerans</name>
    <dbReference type="NCBI Taxonomy" id="157227"/>
    <lineage>
        <taxon>Bacteria</taxon>
        <taxon>Bacillati</taxon>
        <taxon>Bacillota</taxon>
        <taxon>Bacilli</taxon>
        <taxon>Bacillales</taxon>
        <taxon>Staphylococcaceae</taxon>
        <taxon>Jeotgalicoccus</taxon>
    </lineage>
</organism>
<evidence type="ECO:0000259" key="24">
    <source>
        <dbReference type="PROSITE" id="PS50846"/>
    </source>
</evidence>
<dbReference type="PRINTS" id="PR00943">
    <property type="entry name" value="CUATPASE"/>
</dbReference>
<dbReference type="Gene3D" id="3.40.50.1000">
    <property type="entry name" value="HAD superfamily/HAD-like"/>
    <property type="match status" value="1"/>
</dbReference>
<accession>A0A3E0AX45</accession>
<dbReference type="NCBIfam" id="TIGR01494">
    <property type="entry name" value="ATPase_P-type"/>
    <property type="match status" value="1"/>
</dbReference>
<keyword evidence="7" id="KW-0597">Phosphoprotein</keyword>
<dbReference type="AlphaFoldDB" id="A0A3E0AX45"/>
<dbReference type="CDD" id="cd02094">
    <property type="entry name" value="P-type_ATPase_Cu-like"/>
    <property type="match status" value="1"/>
</dbReference>
<dbReference type="EMBL" id="QUMW01000011">
    <property type="protein sequence ID" value="REG24245.1"/>
    <property type="molecule type" value="Genomic_DNA"/>
</dbReference>
<dbReference type="SFLD" id="SFLDG00002">
    <property type="entry name" value="C1.7:_P-type_atpase_like"/>
    <property type="match status" value="1"/>
</dbReference>
<evidence type="ECO:0000256" key="19">
    <source>
        <dbReference type="ARBA" id="ARBA00023136"/>
    </source>
</evidence>
<gene>
    <name evidence="25" type="ORF">DFR63_1337</name>
</gene>
<evidence type="ECO:0000256" key="4">
    <source>
        <dbReference type="ARBA" id="ARBA00015102"/>
    </source>
</evidence>
<dbReference type="InterPro" id="IPR023298">
    <property type="entry name" value="ATPase_P-typ_TM_dom_sf"/>
</dbReference>
<dbReference type="NCBIfam" id="TIGR01525">
    <property type="entry name" value="ATPase-IB_hvy"/>
    <property type="match status" value="1"/>
</dbReference>
<dbReference type="OrthoDB" id="9813266at2"/>
<dbReference type="Pfam" id="PF00702">
    <property type="entry name" value="Hydrolase"/>
    <property type="match status" value="1"/>
</dbReference>
<dbReference type="SUPFAM" id="SSF81653">
    <property type="entry name" value="Calcium ATPase, transduction domain A"/>
    <property type="match status" value="1"/>
</dbReference>
<evidence type="ECO:0000256" key="6">
    <source>
        <dbReference type="ARBA" id="ARBA00022475"/>
    </source>
</evidence>
<feature type="transmembrane region" description="Helical" evidence="23">
    <location>
        <begin position="408"/>
        <end position="430"/>
    </location>
</feature>
<feature type="transmembrane region" description="Helical" evidence="23">
    <location>
        <begin position="192"/>
        <end position="214"/>
    </location>
</feature>
<dbReference type="PANTHER" id="PTHR43520">
    <property type="entry name" value="ATP7, ISOFORM B"/>
    <property type="match status" value="1"/>
</dbReference>
<dbReference type="InterPro" id="IPR006121">
    <property type="entry name" value="HMA_dom"/>
</dbReference>
<keyword evidence="14" id="KW-0460">Magnesium</keyword>
<dbReference type="GO" id="GO:0055070">
    <property type="term" value="P:copper ion homeostasis"/>
    <property type="evidence" value="ECO:0007669"/>
    <property type="project" value="TreeGrafter"/>
</dbReference>
<dbReference type="SFLD" id="SFLDS00003">
    <property type="entry name" value="Haloacid_Dehalogenase"/>
    <property type="match status" value="1"/>
</dbReference>
<evidence type="ECO:0000256" key="3">
    <source>
        <dbReference type="ARBA" id="ARBA00012517"/>
    </source>
</evidence>
<evidence type="ECO:0000256" key="9">
    <source>
        <dbReference type="ARBA" id="ARBA00022723"/>
    </source>
</evidence>
<evidence type="ECO:0000256" key="15">
    <source>
        <dbReference type="ARBA" id="ARBA00022967"/>
    </source>
</evidence>
<dbReference type="InterPro" id="IPR023299">
    <property type="entry name" value="ATPase_P-typ_cyto_dom_N"/>
</dbReference>
<evidence type="ECO:0000256" key="10">
    <source>
        <dbReference type="ARBA" id="ARBA00022737"/>
    </source>
</evidence>
<evidence type="ECO:0000256" key="1">
    <source>
        <dbReference type="ARBA" id="ARBA00004651"/>
    </source>
</evidence>
<dbReference type="InterPro" id="IPR001757">
    <property type="entry name" value="P_typ_ATPase"/>
</dbReference>
<evidence type="ECO:0000313" key="25">
    <source>
        <dbReference type="EMBL" id="REG24245.1"/>
    </source>
</evidence>
<dbReference type="InterPro" id="IPR023214">
    <property type="entry name" value="HAD_sf"/>
</dbReference>
<dbReference type="Gene3D" id="3.40.1110.10">
    <property type="entry name" value="Calcium-transporting ATPase, cytoplasmic domain N"/>
    <property type="match status" value="1"/>
</dbReference>
<keyword evidence="19 23" id="KW-0472">Membrane</keyword>
<evidence type="ECO:0000256" key="20">
    <source>
        <dbReference type="ARBA" id="ARBA00029719"/>
    </source>
</evidence>
<evidence type="ECO:0000256" key="5">
    <source>
        <dbReference type="ARBA" id="ARBA00022448"/>
    </source>
</evidence>
<dbReference type="InterPro" id="IPR059000">
    <property type="entry name" value="ATPase_P-type_domA"/>
</dbReference>
<keyword evidence="5" id="KW-0813">Transport</keyword>
<dbReference type="InterPro" id="IPR036163">
    <property type="entry name" value="HMA_dom_sf"/>
</dbReference>
<feature type="transmembrane region" description="Helical" evidence="23">
    <location>
        <begin position="436"/>
        <end position="459"/>
    </location>
</feature>
<keyword evidence="15" id="KW-1278">Translocase</keyword>
<dbReference type="FunFam" id="2.70.150.10:FF:000020">
    <property type="entry name" value="Copper-exporting P-type ATPase A"/>
    <property type="match status" value="1"/>
</dbReference>
<dbReference type="GO" id="GO:0005507">
    <property type="term" value="F:copper ion binding"/>
    <property type="evidence" value="ECO:0007669"/>
    <property type="project" value="InterPro"/>
</dbReference>
<dbReference type="Gene3D" id="2.70.150.10">
    <property type="entry name" value="Calcium-transporting ATPase, cytoplasmic transduction domain A"/>
    <property type="match status" value="1"/>
</dbReference>
<keyword evidence="16 23" id="KW-1133">Transmembrane helix</keyword>
<keyword evidence="17" id="KW-0186">Copper</keyword>
<evidence type="ECO:0000256" key="8">
    <source>
        <dbReference type="ARBA" id="ARBA00022692"/>
    </source>
</evidence>
<keyword evidence="10" id="KW-0677">Repeat</keyword>
<name>A0A3E0AX45_9STAP</name>
<evidence type="ECO:0000256" key="17">
    <source>
        <dbReference type="ARBA" id="ARBA00023008"/>
    </source>
</evidence>
<comment type="catalytic activity">
    <reaction evidence="22">
        <text>Cu(+)(in) + ATP + H2O = Cu(+)(out) + ADP + phosphate + H(+)</text>
        <dbReference type="Rhea" id="RHEA:25792"/>
        <dbReference type="ChEBI" id="CHEBI:15377"/>
        <dbReference type="ChEBI" id="CHEBI:15378"/>
        <dbReference type="ChEBI" id="CHEBI:30616"/>
        <dbReference type="ChEBI" id="CHEBI:43474"/>
        <dbReference type="ChEBI" id="CHEBI:49552"/>
        <dbReference type="ChEBI" id="CHEBI:456216"/>
        <dbReference type="EC" id="7.2.2.8"/>
    </reaction>
</comment>
<evidence type="ECO:0000256" key="13">
    <source>
        <dbReference type="ARBA" id="ARBA00022840"/>
    </source>
</evidence>
<evidence type="ECO:0000256" key="21">
    <source>
        <dbReference type="ARBA" id="ARBA00033239"/>
    </source>
</evidence>
<keyword evidence="12" id="KW-0187">Copper transport</keyword>
<dbReference type="InterPro" id="IPR006122">
    <property type="entry name" value="HMA_Cu_ion-bd"/>
</dbReference>
<reference evidence="25 26" key="1">
    <citation type="submission" date="2018-08" db="EMBL/GenBank/DDBJ databases">
        <title>Genomic Encyclopedia of Type Strains, Phase IV (KMG-IV): sequencing the most valuable type-strain genomes for metagenomic binning, comparative biology and taxonomic classification.</title>
        <authorList>
            <person name="Goeker M."/>
        </authorList>
    </citation>
    <scope>NUCLEOTIDE SEQUENCE [LARGE SCALE GENOMIC DNA]</scope>
    <source>
        <strain evidence="25 26">DSM 17274</strain>
    </source>
</reference>
<dbReference type="InterPro" id="IPR008250">
    <property type="entry name" value="ATPase_P-typ_transduc_dom_A_sf"/>
</dbReference>
<dbReference type="NCBIfam" id="TIGR01511">
    <property type="entry name" value="ATPase-IB1_Cu"/>
    <property type="match status" value="1"/>
</dbReference>
<keyword evidence="6 23" id="KW-1003">Cell membrane</keyword>
<keyword evidence="18" id="KW-0406">Ion transport</keyword>
<dbReference type="GO" id="GO:0140581">
    <property type="term" value="F:P-type monovalent copper transporter activity"/>
    <property type="evidence" value="ECO:0007669"/>
    <property type="project" value="UniProtKB-EC"/>
</dbReference>
<dbReference type="InterPro" id="IPR027256">
    <property type="entry name" value="P-typ_ATPase_IB"/>
</dbReference>